<dbReference type="EMBL" id="CP002363">
    <property type="protein sequence ID" value="ADV65370.1"/>
    <property type="molecule type" value="Genomic_DNA"/>
</dbReference>
<dbReference type="RefSeq" id="WP_013562592.1">
    <property type="nucleotide sequence ID" value="NC_014961.1"/>
</dbReference>
<keyword evidence="2" id="KW-1185">Reference proteome</keyword>
<dbReference type="AlphaFoldDB" id="E8RA64"/>
<dbReference type="eggNOG" id="arCOG04103">
    <property type="taxonomic scope" value="Archaea"/>
</dbReference>
<accession>E8RA64</accession>
<sequence length="79" mass="8814">MTIGLLKGVNKSGHKGWTTEKCAICGTTLDFVSGYEAKNIYYCPRCVSQGLKAYFCSADARVLHYKCPYCKGELKPYYA</sequence>
<dbReference type="OrthoDB" id="7529at2157"/>
<name>E8RA64_DESM0</name>
<protein>
    <submittedName>
        <fullName evidence="1">Uncharacterized protein</fullName>
    </submittedName>
</protein>
<gene>
    <name evidence="1" type="ordered locus">Desmu_1068</name>
</gene>
<organism evidence="1 2">
    <name type="scientific">Desulfurococcus mucosus (strain ATCC 35584 / DSM 2162 / JCM 9187 / O7/1)</name>
    <dbReference type="NCBI Taxonomy" id="765177"/>
    <lineage>
        <taxon>Archaea</taxon>
        <taxon>Thermoproteota</taxon>
        <taxon>Thermoprotei</taxon>
        <taxon>Desulfurococcales</taxon>
        <taxon>Desulfurococcaceae</taxon>
        <taxon>Desulfurococcus</taxon>
    </lineage>
</organism>
<evidence type="ECO:0000313" key="1">
    <source>
        <dbReference type="EMBL" id="ADV65370.1"/>
    </source>
</evidence>
<reference evidence="2" key="1">
    <citation type="submission" date="2010-11" db="EMBL/GenBank/DDBJ databases">
        <title>The complete genome of Desulfurococcus mucosus DSM 2162.</title>
        <authorList>
            <consortium name="US DOE Joint Genome Institute (JGI-PGF)"/>
            <person name="Lucas S."/>
            <person name="Copeland A."/>
            <person name="Lapidus A."/>
            <person name="Bruce D."/>
            <person name="Goodwin L."/>
            <person name="Pitluck S."/>
            <person name="Kyrpides N."/>
            <person name="Mavromatis K."/>
            <person name="Pagani I."/>
            <person name="Ivanova N."/>
            <person name="Ovchinnikova G."/>
            <person name="Chertkov O."/>
            <person name="Held B."/>
            <person name="Brettin T."/>
            <person name="Detter J.C."/>
            <person name="Tapia R."/>
            <person name="Han C."/>
            <person name="Land M."/>
            <person name="Hauser L."/>
            <person name="Markowitz V."/>
            <person name="Cheng J.-F."/>
            <person name="Hugenholtz P."/>
            <person name="Woyke T."/>
            <person name="Wu D."/>
            <person name="Wirth R."/>
            <person name="Bilek Y."/>
            <person name="Hader T."/>
            <person name="Klenk H.-P."/>
            <person name="Eisen J.A."/>
        </authorList>
    </citation>
    <scope>NUCLEOTIDE SEQUENCE [LARGE SCALE GENOMIC DNA]</scope>
    <source>
        <strain evidence="2">ATCC 35584 / DSM 2162 / JCM 9187 / O7/1</strain>
    </source>
</reference>
<evidence type="ECO:0000313" key="2">
    <source>
        <dbReference type="Proteomes" id="UP000001068"/>
    </source>
</evidence>
<proteinExistence type="predicted"/>
<dbReference type="Proteomes" id="UP000001068">
    <property type="component" value="Chromosome"/>
</dbReference>
<dbReference type="HOGENOM" id="CLU_2629676_0_0_2"/>
<reference evidence="1 2" key="2">
    <citation type="journal article" date="2011" name="Stand. Genomic Sci.">
        <title>Complete genome sequence of Desulfurococcus mucosus type strain (O7/1).</title>
        <authorList>
            <person name="Wirth R."/>
            <person name="Chertkov O."/>
            <person name="Held B."/>
            <person name="Lapidus A."/>
            <person name="Nolan M."/>
            <person name="Lucas S."/>
            <person name="Hammon N."/>
            <person name="Deshpande S."/>
            <person name="Cheng J.F."/>
            <person name="Tapia R."/>
            <person name="Han C."/>
            <person name="Goodwin L."/>
            <person name="Pitluck S."/>
            <person name="Liolios K."/>
            <person name="Ioanna P."/>
            <person name="Ivanova N."/>
            <person name="Mavromatis K."/>
            <person name="Mikhailova N."/>
            <person name="Pati A."/>
            <person name="Chen A."/>
            <person name="Palaniappan K."/>
            <person name="Land M."/>
            <person name="Hauser L."/>
            <person name="Chang Y.J."/>
            <person name="Jeffries C.D."/>
            <person name="Bilek Y."/>
            <person name="Hader T."/>
            <person name="Rohde M."/>
            <person name="Spring S."/>
            <person name="Sikorski J."/>
            <person name="Goker M."/>
            <person name="Woyke T."/>
            <person name="Bristow J."/>
            <person name="Eisen J.A."/>
            <person name="Markowitz V."/>
            <person name="Hugenholtz P."/>
            <person name="Kyrpides N.C."/>
            <person name="Klenk H.P."/>
        </authorList>
    </citation>
    <scope>NUCLEOTIDE SEQUENCE [LARGE SCALE GENOMIC DNA]</scope>
    <source>
        <strain evidence="2">ATCC 35584 / DSM 2162 / JCM 9187 / O7/1</strain>
    </source>
</reference>
<dbReference type="GeneID" id="10153776"/>
<dbReference type="KEGG" id="dmu:Desmu_1068"/>